<reference evidence="2" key="1">
    <citation type="submission" date="2011-02" db="EMBL/GenBank/DDBJ databases">
        <title>The genome of the leaf-cutting ant Acromyrmex echinatior suggests key adaptations to social evolution and fungus farming.</title>
        <authorList>
            <person name="Nygaard S."/>
            <person name="Zhang G."/>
        </authorList>
    </citation>
    <scope>NUCLEOTIDE SEQUENCE</scope>
</reference>
<dbReference type="EMBL" id="GL888417">
    <property type="protein sequence ID" value="EGI61206.1"/>
    <property type="molecule type" value="Genomic_DNA"/>
</dbReference>
<evidence type="ECO:0000256" key="1">
    <source>
        <dbReference type="SAM" id="MobiDB-lite"/>
    </source>
</evidence>
<keyword evidence="3" id="KW-1185">Reference proteome</keyword>
<name>F4WWW3_ACREC</name>
<accession>F4WWW3</accession>
<protein>
    <submittedName>
        <fullName evidence="2">Uncharacterized protein</fullName>
    </submittedName>
</protein>
<proteinExistence type="predicted"/>
<dbReference type="Proteomes" id="UP000007755">
    <property type="component" value="Unassembled WGS sequence"/>
</dbReference>
<evidence type="ECO:0000313" key="2">
    <source>
        <dbReference type="EMBL" id="EGI61206.1"/>
    </source>
</evidence>
<organism evidence="3">
    <name type="scientific">Acromyrmex echinatior</name>
    <name type="common">Panamanian leafcutter ant</name>
    <name type="synonym">Acromyrmex octospinosus echinatior</name>
    <dbReference type="NCBI Taxonomy" id="103372"/>
    <lineage>
        <taxon>Eukaryota</taxon>
        <taxon>Metazoa</taxon>
        <taxon>Ecdysozoa</taxon>
        <taxon>Arthropoda</taxon>
        <taxon>Hexapoda</taxon>
        <taxon>Insecta</taxon>
        <taxon>Pterygota</taxon>
        <taxon>Neoptera</taxon>
        <taxon>Endopterygota</taxon>
        <taxon>Hymenoptera</taxon>
        <taxon>Apocrita</taxon>
        <taxon>Aculeata</taxon>
        <taxon>Formicoidea</taxon>
        <taxon>Formicidae</taxon>
        <taxon>Myrmicinae</taxon>
        <taxon>Acromyrmex</taxon>
    </lineage>
</organism>
<feature type="region of interest" description="Disordered" evidence="1">
    <location>
        <begin position="255"/>
        <end position="277"/>
    </location>
</feature>
<evidence type="ECO:0000313" key="3">
    <source>
        <dbReference type="Proteomes" id="UP000007755"/>
    </source>
</evidence>
<sequence>MALCSKWLYSDFKNITQLKDRFRPVFIVLELIRSVLQVMGSTFINTPEYHIPLILSLIKKEATYFLFLKTVGYDKCARESLPQIVVAVNVGTEARREALMQRAARCSCKRSTVKWWGIVAARGRAIPLNGYALELRLFLNVVLMISDKRLTPSAEACAPNDVHTSTYINSVSVPEEAYSYSPTTVRLVHQMLQRICNETSTAPQVPAYLTIPASLVHLGIFSIFSASLYLWFKPSRILTNHVSLLAVGPARVYSRGKEEKRTKRRNHAESSGSCTEKCEKRKPDTVATVVGAGFAIFP</sequence>
<dbReference type="AlphaFoldDB" id="F4WWW3"/>
<dbReference type="InParanoid" id="F4WWW3"/>
<gene>
    <name evidence="2" type="ORF">G5I_10452</name>
</gene>